<dbReference type="EMBL" id="JAXCLW010000005">
    <property type="protein sequence ID" value="MDY0884658.1"/>
    <property type="molecule type" value="Genomic_DNA"/>
</dbReference>
<accession>A0ABU5EGV9</accession>
<organism evidence="2 3">
    <name type="scientific">Dongia soli</name>
    <dbReference type="NCBI Taxonomy" id="600628"/>
    <lineage>
        <taxon>Bacteria</taxon>
        <taxon>Pseudomonadati</taxon>
        <taxon>Pseudomonadota</taxon>
        <taxon>Alphaproteobacteria</taxon>
        <taxon>Rhodospirillales</taxon>
        <taxon>Dongiaceae</taxon>
        <taxon>Dongia</taxon>
    </lineage>
</organism>
<comment type="caution">
    <text evidence="2">The sequence shown here is derived from an EMBL/GenBank/DDBJ whole genome shotgun (WGS) entry which is preliminary data.</text>
</comment>
<dbReference type="InterPro" id="IPR009506">
    <property type="entry name" value="YjiS-like"/>
</dbReference>
<evidence type="ECO:0000259" key="1">
    <source>
        <dbReference type="Pfam" id="PF06568"/>
    </source>
</evidence>
<dbReference type="RefSeq" id="WP_320509731.1">
    <property type="nucleotide sequence ID" value="NZ_JAXCLW010000005.1"/>
</dbReference>
<proteinExistence type="predicted"/>
<feature type="domain" description="YjiS-like" evidence="1">
    <location>
        <begin position="26"/>
        <end position="60"/>
    </location>
</feature>
<name>A0ABU5EGV9_9PROT</name>
<reference evidence="2 3" key="1">
    <citation type="journal article" date="2016" name="Antonie Van Leeuwenhoek">
        <title>Dongia soli sp. nov., isolated from soil from Dokdo, Korea.</title>
        <authorList>
            <person name="Kim D.U."/>
            <person name="Lee H."/>
            <person name="Kim H."/>
            <person name="Kim S.G."/>
            <person name="Ka J.O."/>
        </authorList>
    </citation>
    <scope>NUCLEOTIDE SEQUENCE [LARGE SCALE GENOMIC DNA]</scope>
    <source>
        <strain evidence="2 3">D78</strain>
    </source>
</reference>
<dbReference type="Proteomes" id="UP001279642">
    <property type="component" value="Unassembled WGS sequence"/>
</dbReference>
<protein>
    <submittedName>
        <fullName evidence="2">DUF1127 domain-containing protein</fullName>
    </submittedName>
</protein>
<dbReference type="Pfam" id="PF06568">
    <property type="entry name" value="YjiS-like"/>
    <property type="match status" value="1"/>
</dbReference>
<keyword evidence="3" id="KW-1185">Reference proteome</keyword>
<evidence type="ECO:0000313" key="3">
    <source>
        <dbReference type="Proteomes" id="UP001279642"/>
    </source>
</evidence>
<evidence type="ECO:0000313" key="2">
    <source>
        <dbReference type="EMBL" id="MDY0884658.1"/>
    </source>
</evidence>
<gene>
    <name evidence="2" type="ORF">SMD27_17575</name>
</gene>
<sequence>MSRNFALRITVGCWDLLGSLLLAGFDWLARCHEAARQRRALGAMDDDQLKDLGLSRADIEDEIGRPFWRV</sequence>